<dbReference type="PATRIC" id="fig|128780.6.peg.545"/>
<protein>
    <submittedName>
        <fullName evidence="2">Uncharacterized protein</fullName>
    </submittedName>
</protein>
<accession>A0A0S1AW20</accession>
<organism evidence="2 3">
    <name type="scientific">Stenotrophomonas acidaminiphila</name>
    <dbReference type="NCBI Taxonomy" id="128780"/>
    <lineage>
        <taxon>Bacteria</taxon>
        <taxon>Pseudomonadati</taxon>
        <taxon>Pseudomonadota</taxon>
        <taxon>Gammaproteobacteria</taxon>
        <taxon>Lysobacterales</taxon>
        <taxon>Lysobacteraceae</taxon>
        <taxon>Stenotrophomonas</taxon>
    </lineage>
</organism>
<evidence type="ECO:0000256" key="1">
    <source>
        <dbReference type="SAM" id="MobiDB-lite"/>
    </source>
</evidence>
<keyword evidence="3" id="KW-1185">Reference proteome</keyword>
<proteinExistence type="predicted"/>
<evidence type="ECO:0000313" key="3">
    <source>
        <dbReference type="Proteomes" id="UP000061010"/>
    </source>
</evidence>
<gene>
    <name evidence="2" type="ORF">AOT14_05350</name>
</gene>
<dbReference type="EMBL" id="CP012900">
    <property type="protein sequence ID" value="ALJ26980.1"/>
    <property type="molecule type" value="Genomic_DNA"/>
</dbReference>
<feature type="region of interest" description="Disordered" evidence="1">
    <location>
        <begin position="1"/>
        <end position="22"/>
    </location>
</feature>
<name>A0A0S1AW20_9GAMM</name>
<sequence length="302" mass="34164">MTTNEVSRKDQRPPHRDWHGSHQEWGYRPQAFRWDGHKLVGINFIPLAREMRAWLKQRGQLPLLSNADLTTTGGYTNPFTFSGGSIALILARVVNAYYDYCTVPSAQDDPIDAEIERLRLYNEVVLYTARMCETTIKQLLYCTQFPESRYMKKALGQLLEAPCTTCRKENGKKPHLISLVGSLAHPFHLCLEFDHCAMDHMALGNTLRNSQAAHSGIQTLNIRTADVSKADLRSGCDEVMQGFIHMLSHLEKVEEAMLDDLAQKGAAIELLRRNGLPAEEANFRLMPGEPFHHEARAEQPPP</sequence>
<dbReference type="Proteomes" id="UP000061010">
    <property type="component" value="Chromosome"/>
</dbReference>
<dbReference type="KEGG" id="sacz:AOT14_05350"/>
<dbReference type="AlphaFoldDB" id="A0A0S1AW20"/>
<reference evidence="2 3" key="1">
    <citation type="journal article" date="2015" name="Genome Announc.">
        <title>Complete Genome Sequencing of Stenotrophomonas acidaminiphila ZAC14D2_NAIMI4_2, a Multidrug-Resistant Strain Isolated from Sediments of a Polluted River in Mexico, Uncovers New Antibiotic Resistance Genes and a Novel Class-II Lasso Peptide Biosynthesis Gene Cluster.</title>
        <authorList>
            <person name="Vinuesa P."/>
            <person name="Ochoa-Sanchez L.E."/>
        </authorList>
    </citation>
    <scope>NUCLEOTIDE SEQUENCE [LARGE SCALE GENOMIC DNA]</scope>
    <source>
        <strain evidence="2 3">ZAC14D2_NAIMI4_2</strain>
    </source>
</reference>
<evidence type="ECO:0000313" key="2">
    <source>
        <dbReference type="EMBL" id="ALJ26980.1"/>
    </source>
</evidence>